<sequence>MCVQDGAHLASIHSEKENEFVTNLAYTNGGATSGCKWINAWIGLNFTNGAWRWTDGTQLDYTKWGCNLPQGGKQTCVFTNTAHSSDNTCGDWYGLWDNAHECNEPRAFIICKHTPKSFG</sequence>
<dbReference type="SMART" id="SM00034">
    <property type="entry name" value="CLECT"/>
    <property type="match status" value="1"/>
</dbReference>
<dbReference type="Pfam" id="PF00059">
    <property type="entry name" value="Lectin_C"/>
    <property type="match status" value="1"/>
</dbReference>
<dbReference type="PROSITE" id="PS50041">
    <property type="entry name" value="C_TYPE_LECTIN_2"/>
    <property type="match status" value="1"/>
</dbReference>
<evidence type="ECO:0000313" key="3">
    <source>
        <dbReference type="WBParaSite" id="ACRNAN_scaffold3380.g26779.t1"/>
    </source>
</evidence>
<name>A0A914DPJ0_9BILA</name>
<feature type="domain" description="C-type lectin" evidence="1">
    <location>
        <begin position="1"/>
        <end position="89"/>
    </location>
</feature>
<dbReference type="InterPro" id="IPR001304">
    <property type="entry name" value="C-type_lectin-like"/>
</dbReference>
<accession>A0A914DPJ0</accession>
<reference evidence="3" key="1">
    <citation type="submission" date="2022-11" db="UniProtKB">
        <authorList>
            <consortium name="WormBaseParasite"/>
        </authorList>
    </citation>
    <scope>IDENTIFICATION</scope>
</reference>
<organism evidence="2 3">
    <name type="scientific">Acrobeloides nanus</name>
    <dbReference type="NCBI Taxonomy" id="290746"/>
    <lineage>
        <taxon>Eukaryota</taxon>
        <taxon>Metazoa</taxon>
        <taxon>Ecdysozoa</taxon>
        <taxon>Nematoda</taxon>
        <taxon>Chromadorea</taxon>
        <taxon>Rhabditida</taxon>
        <taxon>Tylenchina</taxon>
        <taxon>Cephalobomorpha</taxon>
        <taxon>Cephaloboidea</taxon>
        <taxon>Cephalobidae</taxon>
        <taxon>Acrobeloides</taxon>
    </lineage>
</organism>
<dbReference type="InterPro" id="IPR016186">
    <property type="entry name" value="C-type_lectin-like/link_sf"/>
</dbReference>
<dbReference type="InterPro" id="IPR050111">
    <property type="entry name" value="C-type_lectin/snaclec_domain"/>
</dbReference>
<dbReference type="Proteomes" id="UP000887540">
    <property type="component" value="Unplaced"/>
</dbReference>
<dbReference type="WBParaSite" id="ACRNAN_scaffold3380.g26779.t1">
    <property type="protein sequence ID" value="ACRNAN_scaffold3380.g26779.t1"/>
    <property type="gene ID" value="ACRNAN_scaffold3380.g26779"/>
</dbReference>
<dbReference type="PANTHER" id="PTHR22803">
    <property type="entry name" value="MANNOSE, PHOSPHOLIPASE, LECTIN RECEPTOR RELATED"/>
    <property type="match status" value="1"/>
</dbReference>
<evidence type="ECO:0000259" key="1">
    <source>
        <dbReference type="PROSITE" id="PS50041"/>
    </source>
</evidence>
<dbReference type="CDD" id="cd00037">
    <property type="entry name" value="CLECT"/>
    <property type="match status" value="1"/>
</dbReference>
<dbReference type="SUPFAM" id="SSF56436">
    <property type="entry name" value="C-type lectin-like"/>
    <property type="match status" value="1"/>
</dbReference>
<protein>
    <submittedName>
        <fullName evidence="3">C-type lectin domain-containing protein</fullName>
    </submittedName>
</protein>
<dbReference type="InterPro" id="IPR016187">
    <property type="entry name" value="CTDL_fold"/>
</dbReference>
<keyword evidence="2" id="KW-1185">Reference proteome</keyword>
<proteinExistence type="predicted"/>
<dbReference type="Gene3D" id="3.10.100.10">
    <property type="entry name" value="Mannose-Binding Protein A, subunit A"/>
    <property type="match status" value="1"/>
</dbReference>
<evidence type="ECO:0000313" key="2">
    <source>
        <dbReference type="Proteomes" id="UP000887540"/>
    </source>
</evidence>
<dbReference type="AlphaFoldDB" id="A0A914DPJ0"/>